<gene>
    <name evidence="6" type="ORF">EHYA_04303</name>
</gene>
<reference evidence="6 7" key="1">
    <citation type="submission" date="2018-12" db="EMBL/GenBank/DDBJ databases">
        <title>Draft genome sequence of Embleya hyalina NBRC 13850T.</title>
        <authorList>
            <person name="Komaki H."/>
            <person name="Hosoyama A."/>
            <person name="Kimura A."/>
            <person name="Ichikawa N."/>
            <person name="Tamura T."/>
        </authorList>
    </citation>
    <scope>NUCLEOTIDE SEQUENCE [LARGE SCALE GENOMIC DNA]</scope>
    <source>
        <strain evidence="6 7">NBRC 13850</strain>
    </source>
</reference>
<keyword evidence="1" id="KW-0805">Transcription regulation</keyword>
<proteinExistence type="predicted"/>
<keyword evidence="3" id="KW-0804">Transcription</keyword>
<dbReference type="GO" id="GO:0003700">
    <property type="term" value="F:DNA-binding transcription factor activity"/>
    <property type="evidence" value="ECO:0007669"/>
    <property type="project" value="TreeGrafter"/>
</dbReference>
<name>A0A401YPU5_9ACTN</name>
<feature type="DNA-binding region" description="H-T-H motif" evidence="4">
    <location>
        <begin position="38"/>
        <end position="57"/>
    </location>
</feature>
<sequence>MDDTASPHRPTRRKDATRNRRRIMDAARVLVRGGRPPQLNAVALAADVGVGTVYRHFPTPEALLEALAADRFAALVRQAREAAGLADPQKALRAFLEDALDAYIQDEAFAAAAADPGAATPETLELRGQLLHATGDLLARTADAEVLREPLGPADLLLLLHGLGFAVRHSPDRDDPELAARYLDALLTGILVRPPADAPVPAS</sequence>
<evidence type="ECO:0000313" key="6">
    <source>
        <dbReference type="EMBL" id="GCD96616.1"/>
    </source>
</evidence>
<evidence type="ECO:0000256" key="1">
    <source>
        <dbReference type="ARBA" id="ARBA00023015"/>
    </source>
</evidence>
<keyword evidence="7" id="KW-1185">Reference proteome</keyword>
<dbReference type="InterPro" id="IPR036271">
    <property type="entry name" value="Tet_transcr_reg_TetR-rel_C_sf"/>
</dbReference>
<dbReference type="InterPro" id="IPR050109">
    <property type="entry name" value="HTH-type_TetR-like_transc_reg"/>
</dbReference>
<dbReference type="PROSITE" id="PS50977">
    <property type="entry name" value="HTH_TETR_2"/>
    <property type="match status" value="1"/>
</dbReference>
<evidence type="ECO:0000256" key="2">
    <source>
        <dbReference type="ARBA" id="ARBA00023125"/>
    </source>
</evidence>
<organism evidence="6 7">
    <name type="scientific">Embleya hyalina</name>
    <dbReference type="NCBI Taxonomy" id="516124"/>
    <lineage>
        <taxon>Bacteria</taxon>
        <taxon>Bacillati</taxon>
        <taxon>Actinomycetota</taxon>
        <taxon>Actinomycetes</taxon>
        <taxon>Kitasatosporales</taxon>
        <taxon>Streptomycetaceae</taxon>
        <taxon>Embleya</taxon>
    </lineage>
</organism>
<evidence type="ECO:0000256" key="3">
    <source>
        <dbReference type="ARBA" id="ARBA00023163"/>
    </source>
</evidence>
<dbReference type="RefSeq" id="WP_218042955.1">
    <property type="nucleotide sequence ID" value="NZ_BIFH01000021.1"/>
</dbReference>
<dbReference type="SUPFAM" id="SSF48498">
    <property type="entry name" value="Tetracyclin repressor-like, C-terminal domain"/>
    <property type="match status" value="1"/>
</dbReference>
<dbReference type="Pfam" id="PF00440">
    <property type="entry name" value="TetR_N"/>
    <property type="match status" value="1"/>
</dbReference>
<dbReference type="InterPro" id="IPR049445">
    <property type="entry name" value="TetR_SbtR-like_C"/>
</dbReference>
<evidence type="ECO:0000256" key="4">
    <source>
        <dbReference type="PROSITE-ProRule" id="PRU00335"/>
    </source>
</evidence>
<dbReference type="Gene3D" id="1.10.357.10">
    <property type="entry name" value="Tetracycline Repressor, domain 2"/>
    <property type="match status" value="1"/>
</dbReference>
<dbReference type="Pfam" id="PF21597">
    <property type="entry name" value="TetR_C_43"/>
    <property type="match status" value="1"/>
</dbReference>
<dbReference type="GO" id="GO:0000976">
    <property type="term" value="F:transcription cis-regulatory region binding"/>
    <property type="evidence" value="ECO:0007669"/>
    <property type="project" value="TreeGrafter"/>
</dbReference>
<keyword evidence="2 4" id="KW-0238">DNA-binding</keyword>
<comment type="caution">
    <text evidence="6">The sequence shown here is derived from an EMBL/GenBank/DDBJ whole genome shotgun (WGS) entry which is preliminary data.</text>
</comment>
<dbReference type="EMBL" id="BIFH01000021">
    <property type="protein sequence ID" value="GCD96616.1"/>
    <property type="molecule type" value="Genomic_DNA"/>
</dbReference>
<evidence type="ECO:0000313" key="7">
    <source>
        <dbReference type="Proteomes" id="UP000286931"/>
    </source>
</evidence>
<dbReference type="InterPro" id="IPR009057">
    <property type="entry name" value="Homeodomain-like_sf"/>
</dbReference>
<feature type="domain" description="HTH tetR-type" evidence="5">
    <location>
        <begin position="17"/>
        <end position="75"/>
    </location>
</feature>
<dbReference type="PANTHER" id="PTHR30055:SF234">
    <property type="entry name" value="HTH-TYPE TRANSCRIPTIONAL REGULATOR BETI"/>
    <property type="match status" value="1"/>
</dbReference>
<dbReference type="Proteomes" id="UP000286931">
    <property type="component" value="Unassembled WGS sequence"/>
</dbReference>
<protein>
    <submittedName>
        <fullName evidence="6">TetR family transcriptional regulator</fullName>
    </submittedName>
</protein>
<evidence type="ECO:0000259" key="5">
    <source>
        <dbReference type="PROSITE" id="PS50977"/>
    </source>
</evidence>
<accession>A0A401YPU5</accession>
<dbReference type="InterPro" id="IPR001647">
    <property type="entry name" value="HTH_TetR"/>
</dbReference>
<dbReference type="AlphaFoldDB" id="A0A401YPU5"/>
<dbReference type="SUPFAM" id="SSF46689">
    <property type="entry name" value="Homeodomain-like"/>
    <property type="match status" value="1"/>
</dbReference>
<dbReference type="PANTHER" id="PTHR30055">
    <property type="entry name" value="HTH-TYPE TRANSCRIPTIONAL REGULATOR RUTR"/>
    <property type="match status" value="1"/>
</dbReference>